<dbReference type="InterPro" id="IPR036259">
    <property type="entry name" value="MFS_trans_sf"/>
</dbReference>
<dbReference type="RefSeq" id="WP_068580076.1">
    <property type="nucleotide sequence ID" value="NZ_FTNK01000006.1"/>
</dbReference>
<keyword evidence="2" id="KW-0769">Symport</keyword>
<dbReference type="Gene3D" id="1.20.1250.20">
    <property type="entry name" value="MFS general substrate transporter like domains"/>
    <property type="match status" value="1"/>
</dbReference>
<name>A0ABY1JZ19_9BACL</name>
<keyword evidence="3" id="KW-0472">Membrane</keyword>
<dbReference type="Pfam" id="PF13347">
    <property type="entry name" value="MFS_2"/>
    <property type="match status" value="1"/>
</dbReference>
<accession>A0ABY1JZ19</accession>
<evidence type="ECO:0000256" key="1">
    <source>
        <dbReference type="ARBA" id="ARBA00022448"/>
    </source>
</evidence>
<keyword evidence="5" id="KW-1185">Reference proteome</keyword>
<dbReference type="InterPro" id="IPR039672">
    <property type="entry name" value="MFS_2"/>
</dbReference>
<feature type="transmembrane region" description="Helical" evidence="3">
    <location>
        <begin position="405"/>
        <end position="429"/>
    </location>
</feature>
<dbReference type="PANTHER" id="PTHR11328">
    <property type="entry name" value="MAJOR FACILITATOR SUPERFAMILY DOMAIN-CONTAINING PROTEIN"/>
    <property type="match status" value="1"/>
</dbReference>
<feature type="transmembrane region" description="Helical" evidence="3">
    <location>
        <begin position="322"/>
        <end position="346"/>
    </location>
</feature>
<keyword evidence="3" id="KW-0812">Transmembrane</keyword>
<organism evidence="4 5">
    <name type="scientific">Paenibacillus macquariensis</name>
    <dbReference type="NCBI Taxonomy" id="948756"/>
    <lineage>
        <taxon>Bacteria</taxon>
        <taxon>Bacillati</taxon>
        <taxon>Bacillota</taxon>
        <taxon>Bacilli</taxon>
        <taxon>Bacillales</taxon>
        <taxon>Paenibacillaceae</taxon>
        <taxon>Paenibacillus</taxon>
    </lineage>
</organism>
<evidence type="ECO:0000313" key="4">
    <source>
        <dbReference type="EMBL" id="SIR01967.1"/>
    </source>
</evidence>
<dbReference type="SUPFAM" id="SSF103473">
    <property type="entry name" value="MFS general substrate transporter"/>
    <property type="match status" value="1"/>
</dbReference>
<feature type="transmembrane region" description="Helical" evidence="3">
    <location>
        <begin position="80"/>
        <end position="102"/>
    </location>
</feature>
<evidence type="ECO:0000313" key="5">
    <source>
        <dbReference type="Proteomes" id="UP000186666"/>
    </source>
</evidence>
<feature type="transmembrane region" description="Helical" evidence="3">
    <location>
        <begin position="264"/>
        <end position="282"/>
    </location>
</feature>
<feature type="transmembrane region" description="Helical" evidence="3">
    <location>
        <begin position="367"/>
        <end position="393"/>
    </location>
</feature>
<dbReference type="NCBIfam" id="TIGR00792">
    <property type="entry name" value="gph"/>
    <property type="match status" value="1"/>
</dbReference>
<dbReference type="CDD" id="cd17332">
    <property type="entry name" value="MFS_MelB_like"/>
    <property type="match status" value="1"/>
</dbReference>
<dbReference type="EMBL" id="FTNK01000006">
    <property type="protein sequence ID" value="SIR01967.1"/>
    <property type="molecule type" value="Genomic_DNA"/>
</dbReference>
<dbReference type="InterPro" id="IPR001927">
    <property type="entry name" value="Na/Gal_symport"/>
</dbReference>
<keyword evidence="3" id="KW-1133">Transmembrane helix</keyword>
<protein>
    <submittedName>
        <fullName evidence="4">Melibiose permease</fullName>
    </submittedName>
</protein>
<sequence length="447" mass="49277">MEEKTSLGFKWLYGMNAFGNGLLGGFVSSYIMIFFSDVTLVPIAFIGSLFFAVKILNMCVAPVMGVVIDRTNSRWGKIKPWLLVGTLLMPPTAVLMFTNTGFTGTRLLVYVTIMYVMWGLFSTVFGTALGSVFPTLTRNVEERRKLSVIPAIGGVLGDFTTVGAVLPLLAVIAATQAQGYFRLGLLFAALFFVSNLFFINKYKERVTVESTEQLKLRDIIKAVSRNDQLLILLIVNFFLNVGVFITMGTALYFFKYNMGNEGMFATFGITVGLSQVLMMTLFPKLMKKLSKKAAFQVAGATLIVGYVILLAAKGIMGTFFPIVYVGGIMLYLALGITTALMPIFYADIIDYGEWKTGERNNSTIISISSLVGSFSDATKELIVGLTLAFIGFAPNVVQSQHTKDGILFLMTCIPMIVITIAVIVFTLFYKLNDGFYNRILKELENRA</sequence>
<feature type="transmembrane region" description="Helical" evidence="3">
    <location>
        <begin position="41"/>
        <end position="68"/>
    </location>
</feature>
<evidence type="ECO:0000256" key="3">
    <source>
        <dbReference type="SAM" id="Phobius"/>
    </source>
</evidence>
<gene>
    <name evidence="4" type="ORF">SAMN05421578_10618</name>
</gene>
<evidence type="ECO:0000256" key="2">
    <source>
        <dbReference type="ARBA" id="ARBA00022847"/>
    </source>
</evidence>
<comment type="caution">
    <text evidence="4">The sequence shown here is derived from an EMBL/GenBank/DDBJ whole genome shotgun (WGS) entry which is preliminary data.</text>
</comment>
<feature type="transmembrane region" description="Helical" evidence="3">
    <location>
        <begin position="108"/>
        <end position="136"/>
    </location>
</feature>
<proteinExistence type="predicted"/>
<keyword evidence="1" id="KW-0813">Transport</keyword>
<feature type="transmembrane region" description="Helical" evidence="3">
    <location>
        <begin position="12"/>
        <end position="35"/>
    </location>
</feature>
<dbReference type="PANTHER" id="PTHR11328:SF36">
    <property type="entry name" value="MELIBIOSE PERMEASE"/>
    <property type="match status" value="1"/>
</dbReference>
<feature type="transmembrane region" description="Helical" evidence="3">
    <location>
        <begin position="294"/>
        <end position="316"/>
    </location>
</feature>
<feature type="transmembrane region" description="Helical" evidence="3">
    <location>
        <begin position="229"/>
        <end position="252"/>
    </location>
</feature>
<feature type="transmembrane region" description="Helical" evidence="3">
    <location>
        <begin position="148"/>
        <end position="174"/>
    </location>
</feature>
<reference evidence="4 5" key="1">
    <citation type="submission" date="2017-01" db="EMBL/GenBank/DDBJ databases">
        <authorList>
            <person name="Varghese N."/>
            <person name="Submissions S."/>
        </authorList>
    </citation>
    <scope>NUCLEOTIDE SEQUENCE [LARGE SCALE GENOMIC DNA]</scope>
    <source>
        <strain evidence="4 5">ATCC 23464</strain>
    </source>
</reference>
<dbReference type="Proteomes" id="UP000186666">
    <property type="component" value="Unassembled WGS sequence"/>
</dbReference>
<feature type="transmembrane region" description="Helical" evidence="3">
    <location>
        <begin position="180"/>
        <end position="199"/>
    </location>
</feature>